<accession>A0ABP8XIH1</accession>
<comment type="caution">
    <text evidence="2">The sequence shown here is derived from an EMBL/GenBank/DDBJ whole genome shotgun (WGS) entry which is preliminary data.</text>
</comment>
<evidence type="ECO:0008006" key="4">
    <source>
        <dbReference type="Google" id="ProtNLM"/>
    </source>
</evidence>
<feature type="transmembrane region" description="Helical" evidence="1">
    <location>
        <begin position="6"/>
        <end position="39"/>
    </location>
</feature>
<organism evidence="2 3">
    <name type="scientific">Promicromonospora umidemergens</name>
    <dbReference type="NCBI Taxonomy" id="629679"/>
    <lineage>
        <taxon>Bacteria</taxon>
        <taxon>Bacillati</taxon>
        <taxon>Actinomycetota</taxon>
        <taxon>Actinomycetes</taxon>
        <taxon>Micrococcales</taxon>
        <taxon>Promicromonosporaceae</taxon>
        <taxon>Promicromonospora</taxon>
    </lineage>
</organism>
<keyword evidence="1" id="KW-1133">Transmembrane helix</keyword>
<dbReference type="Proteomes" id="UP001500843">
    <property type="component" value="Unassembled WGS sequence"/>
</dbReference>
<dbReference type="EMBL" id="BAABHM010000013">
    <property type="protein sequence ID" value="GAA4707386.1"/>
    <property type="molecule type" value="Genomic_DNA"/>
</dbReference>
<evidence type="ECO:0000313" key="2">
    <source>
        <dbReference type="EMBL" id="GAA4707386.1"/>
    </source>
</evidence>
<evidence type="ECO:0000313" key="3">
    <source>
        <dbReference type="Proteomes" id="UP001500843"/>
    </source>
</evidence>
<keyword evidence="3" id="KW-1185">Reference proteome</keyword>
<evidence type="ECO:0000256" key="1">
    <source>
        <dbReference type="SAM" id="Phobius"/>
    </source>
</evidence>
<keyword evidence="1" id="KW-0472">Membrane</keyword>
<sequence length="43" mass="4543">MRLVRYLPGVLGALLVVTGAALVYIPAGLLVAGVLLLLLDRRI</sequence>
<name>A0ABP8XIH1_9MICO</name>
<gene>
    <name evidence="2" type="ORF">GCM10023198_32290</name>
</gene>
<proteinExistence type="predicted"/>
<protein>
    <recommendedName>
        <fullName evidence="4">Transmembrane protein PGPGW</fullName>
    </recommendedName>
</protein>
<keyword evidence="1" id="KW-0812">Transmembrane</keyword>
<reference evidence="3" key="1">
    <citation type="journal article" date="2019" name="Int. J. Syst. Evol. Microbiol.">
        <title>The Global Catalogue of Microorganisms (GCM) 10K type strain sequencing project: providing services to taxonomists for standard genome sequencing and annotation.</title>
        <authorList>
            <consortium name="The Broad Institute Genomics Platform"/>
            <consortium name="The Broad Institute Genome Sequencing Center for Infectious Disease"/>
            <person name="Wu L."/>
            <person name="Ma J."/>
        </authorList>
    </citation>
    <scope>NUCLEOTIDE SEQUENCE [LARGE SCALE GENOMIC DNA]</scope>
    <source>
        <strain evidence="3">JCM 17975</strain>
    </source>
</reference>
<dbReference type="RefSeq" id="WP_301312714.1">
    <property type="nucleotide sequence ID" value="NZ_BAABHM010000013.1"/>
</dbReference>